<dbReference type="EMBL" id="QTTT01000001">
    <property type="protein sequence ID" value="REE95802.1"/>
    <property type="molecule type" value="Genomic_DNA"/>
</dbReference>
<dbReference type="PANTHER" id="PTHR38011:SF7">
    <property type="entry name" value="2,5-DIAMINO-6-RIBOSYLAMINO-4(3H)-PYRIMIDINONE 5'-PHOSPHATE REDUCTASE"/>
    <property type="match status" value="1"/>
</dbReference>
<organism evidence="5 6">
    <name type="scientific">Thermomonospora umbrina</name>
    <dbReference type="NCBI Taxonomy" id="111806"/>
    <lineage>
        <taxon>Bacteria</taxon>
        <taxon>Bacillati</taxon>
        <taxon>Actinomycetota</taxon>
        <taxon>Actinomycetes</taxon>
        <taxon>Streptosporangiales</taxon>
        <taxon>Thermomonosporaceae</taxon>
        <taxon>Thermomonospora</taxon>
    </lineage>
</organism>
<dbReference type="SUPFAM" id="SSF53597">
    <property type="entry name" value="Dihydrofolate reductase-like"/>
    <property type="match status" value="1"/>
</dbReference>
<dbReference type="Proteomes" id="UP000256661">
    <property type="component" value="Unassembled WGS sequence"/>
</dbReference>
<comment type="caution">
    <text evidence="5">The sequence shown here is derived from an EMBL/GenBank/DDBJ whole genome shotgun (WGS) entry which is preliminary data.</text>
</comment>
<dbReference type="Pfam" id="PF01872">
    <property type="entry name" value="RibD_C"/>
    <property type="match status" value="1"/>
</dbReference>
<accession>A0A3D9SIS2</accession>
<dbReference type="GO" id="GO:0009231">
    <property type="term" value="P:riboflavin biosynthetic process"/>
    <property type="evidence" value="ECO:0007669"/>
    <property type="project" value="InterPro"/>
</dbReference>
<protein>
    <submittedName>
        <fullName evidence="5">2,5-diamino-6-(Ribosylamino)-4(3H)-pyrimidinone 5'-phosphate reductase</fullName>
    </submittedName>
</protein>
<dbReference type="InterPro" id="IPR002734">
    <property type="entry name" value="RibDG_C"/>
</dbReference>
<dbReference type="InterPro" id="IPR050765">
    <property type="entry name" value="Riboflavin_Biosynth_HTPR"/>
</dbReference>
<evidence type="ECO:0000259" key="4">
    <source>
        <dbReference type="Pfam" id="PF01872"/>
    </source>
</evidence>
<keyword evidence="3" id="KW-0560">Oxidoreductase</keyword>
<dbReference type="RefSeq" id="WP_116021544.1">
    <property type="nucleotide sequence ID" value="NZ_QTTT01000001.1"/>
</dbReference>
<reference evidence="5 6" key="1">
    <citation type="submission" date="2018-08" db="EMBL/GenBank/DDBJ databases">
        <title>Sequencing the genomes of 1000 actinobacteria strains.</title>
        <authorList>
            <person name="Klenk H.-P."/>
        </authorList>
    </citation>
    <scope>NUCLEOTIDE SEQUENCE [LARGE SCALE GENOMIC DNA]</scope>
    <source>
        <strain evidence="5 6">DSM 43927</strain>
    </source>
</reference>
<evidence type="ECO:0000313" key="5">
    <source>
        <dbReference type="EMBL" id="REE95802.1"/>
    </source>
</evidence>
<evidence type="ECO:0000313" key="6">
    <source>
        <dbReference type="Proteomes" id="UP000256661"/>
    </source>
</evidence>
<dbReference type="OrthoDB" id="3825908at2"/>
<dbReference type="InterPro" id="IPR024072">
    <property type="entry name" value="DHFR-like_dom_sf"/>
</dbReference>
<gene>
    <name evidence="5" type="ORF">DFJ69_1213</name>
</gene>
<dbReference type="PANTHER" id="PTHR38011">
    <property type="entry name" value="DIHYDROFOLATE REDUCTASE FAMILY PROTEIN (AFU_ORTHOLOGUE AFUA_8G06820)"/>
    <property type="match status" value="1"/>
</dbReference>
<evidence type="ECO:0000256" key="1">
    <source>
        <dbReference type="ARBA" id="ARBA00005104"/>
    </source>
</evidence>
<keyword evidence="6" id="KW-1185">Reference proteome</keyword>
<keyword evidence="2" id="KW-0521">NADP</keyword>
<dbReference type="Gene3D" id="3.40.430.10">
    <property type="entry name" value="Dihydrofolate Reductase, subunit A"/>
    <property type="match status" value="1"/>
</dbReference>
<evidence type="ECO:0000256" key="3">
    <source>
        <dbReference type="ARBA" id="ARBA00023002"/>
    </source>
</evidence>
<proteinExistence type="predicted"/>
<sequence>MAPDQPYVVAHTAVSVEGSTVGFHPDVSRFYELAATWAEDATLTGADTILTQEPALEAAPGPGPLTEGPLLAVVDGRGRVSRWDGLRDAGRWSGVLALHSRATPPRPADRNVPELVAGDERVDLAAVLATLREDHGVETVRVDSGGQLTGALLHAGLLDEVSLLVHPCLAGADGDRFWYGTAPPPGGGLYQLANEALGDGLVWLRYLVKR</sequence>
<comment type="pathway">
    <text evidence="1">Cofactor biosynthesis; riboflavin biosynthesis.</text>
</comment>
<dbReference type="AlphaFoldDB" id="A0A3D9SIS2"/>
<feature type="domain" description="Bacterial bifunctional deaminase-reductase C-terminal" evidence="4">
    <location>
        <begin position="39"/>
        <end position="176"/>
    </location>
</feature>
<name>A0A3D9SIS2_9ACTN</name>
<dbReference type="GO" id="GO:0008703">
    <property type="term" value="F:5-amino-6-(5-phosphoribosylamino)uracil reductase activity"/>
    <property type="evidence" value="ECO:0007669"/>
    <property type="project" value="InterPro"/>
</dbReference>
<evidence type="ECO:0000256" key="2">
    <source>
        <dbReference type="ARBA" id="ARBA00022857"/>
    </source>
</evidence>